<accession>A0A6I9R730</accession>
<evidence type="ECO:0000256" key="6">
    <source>
        <dbReference type="ARBA" id="ARBA00023136"/>
    </source>
</evidence>
<dbReference type="PANTHER" id="PTHR46041">
    <property type="entry name" value="MITOCHONDRIAL INNER MEMBRANE PROTEASE SUBUNIT 2"/>
    <property type="match status" value="1"/>
</dbReference>
<keyword evidence="4" id="KW-0378">Hydrolase</keyword>
<evidence type="ECO:0000256" key="3">
    <source>
        <dbReference type="ARBA" id="ARBA00022692"/>
    </source>
</evidence>
<evidence type="ECO:0000313" key="8">
    <source>
        <dbReference type="RefSeq" id="XP_010918730.1"/>
    </source>
</evidence>
<keyword evidence="7" id="KW-1185">Reference proteome</keyword>
<dbReference type="InterPro" id="IPR037730">
    <property type="entry name" value="IMP2"/>
</dbReference>
<dbReference type="SUPFAM" id="SSF51306">
    <property type="entry name" value="LexA/Signal peptidase"/>
    <property type="match status" value="1"/>
</dbReference>
<dbReference type="PANTHER" id="PTHR46041:SF2">
    <property type="entry name" value="MITOCHONDRIAL INNER MEMBRANE PROTEASE SUBUNIT 2"/>
    <property type="match status" value="1"/>
</dbReference>
<reference evidence="8" key="1">
    <citation type="submission" date="2025-08" db="UniProtKB">
        <authorList>
            <consortium name="RefSeq"/>
        </authorList>
    </citation>
    <scope>IDENTIFICATION</scope>
</reference>
<dbReference type="GO" id="GO:0042720">
    <property type="term" value="C:mitochondrial inner membrane peptidase complex"/>
    <property type="evidence" value="ECO:0007669"/>
    <property type="project" value="InterPro"/>
</dbReference>
<dbReference type="AlphaFoldDB" id="A0A6I9R730"/>
<evidence type="ECO:0000256" key="2">
    <source>
        <dbReference type="ARBA" id="ARBA00022670"/>
    </source>
</evidence>
<dbReference type="InterPro" id="IPR036286">
    <property type="entry name" value="LexA/Signal_pep-like_sf"/>
</dbReference>
<name>A0A6I9R730_ELAGV</name>
<gene>
    <name evidence="8" type="primary">LOC105043031</name>
</gene>
<evidence type="ECO:0000313" key="7">
    <source>
        <dbReference type="Proteomes" id="UP000504607"/>
    </source>
</evidence>
<organism evidence="7 8">
    <name type="scientific">Elaeis guineensis var. tenera</name>
    <name type="common">Oil palm</name>
    <dbReference type="NCBI Taxonomy" id="51953"/>
    <lineage>
        <taxon>Eukaryota</taxon>
        <taxon>Viridiplantae</taxon>
        <taxon>Streptophyta</taxon>
        <taxon>Embryophyta</taxon>
        <taxon>Tracheophyta</taxon>
        <taxon>Spermatophyta</taxon>
        <taxon>Magnoliopsida</taxon>
        <taxon>Liliopsida</taxon>
        <taxon>Arecaceae</taxon>
        <taxon>Arecoideae</taxon>
        <taxon>Cocoseae</taxon>
        <taxon>Elaeidinae</taxon>
        <taxon>Elaeis</taxon>
    </lineage>
</organism>
<dbReference type="RefSeq" id="XP_010918730.1">
    <property type="nucleotide sequence ID" value="XM_010920428.2"/>
</dbReference>
<dbReference type="GO" id="GO:0006465">
    <property type="term" value="P:signal peptide processing"/>
    <property type="evidence" value="ECO:0007669"/>
    <property type="project" value="InterPro"/>
</dbReference>
<dbReference type="InterPro" id="IPR019533">
    <property type="entry name" value="Peptidase_S26"/>
</dbReference>
<evidence type="ECO:0000256" key="5">
    <source>
        <dbReference type="ARBA" id="ARBA00022989"/>
    </source>
</evidence>
<dbReference type="CDD" id="cd06530">
    <property type="entry name" value="S26_SPase_I"/>
    <property type="match status" value="1"/>
</dbReference>
<dbReference type="Proteomes" id="UP000504607">
    <property type="component" value="Chromosome 4"/>
</dbReference>
<dbReference type="GO" id="GO:0006627">
    <property type="term" value="P:protein processing involved in protein targeting to mitochondrion"/>
    <property type="evidence" value="ECO:0007669"/>
    <property type="project" value="InterPro"/>
</dbReference>
<keyword evidence="2" id="KW-0645">Protease</keyword>
<sequence length="146" mass="16051">MRTGNSLWLLTKKALTGALIGVTISDRYVTLSPVRGSSMHPTFTGSSTSFPGSLKGDVVLVERFCLQKYKFSHGDVIIFRFQSHLRYCRSKKGIAGLKVTIQLLVWIQDLLALIACACLANQTSYILFIASLCSCEACIIHTMPSC</sequence>
<dbReference type="GO" id="GO:0004252">
    <property type="term" value="F:serine-type endopeptidase activity"/>
    <property type="evidence" value="ECO:0007669"/>
    <property type="project" value="InterPro"/>
</dbReference>
<evidence type="ECO:0000256" key="1">
    <source>
        <dbReference type="ARBA" id="ARBA00004167"/>
    </source>
</evidence>
<dbReference type="OrthoDB" id="9996127at2759"/>
<keyword evidence="6" id="KW-0472">Membrane</keyword>
<evidence type="ECO:0000256" key="4">
    <source>
        <dbReference type="ARBA" id="ARBA00022801"/>
    </source>
</evidence>
<comment type="subcellular location">
    <subcellularLocation>
        <location evidence="1">Membrane</location>
        <topology evidence="1">Single-pass membrane protein</topology>
    </subcellularLocation>
</comment>
<protein>
    <submittedName>
        <fullName evidence="8">Uncharacterized protein LOC105043031 isoform X3</fullName>
    </submittedName>
</protein>
<proteinExistence type="predicted"/>
<keyword evidence="3" id="KW-0812">Transmembrane</keyword>
<keyword evidence="5" id="KW-1133">Transmembrane helix</keyword>